<name>A0AAV5JSD4_9ROSI</name>
<dbReference type="Gene3D" id="3.10.10.10">
    <property type="entry name" value="HIV Type 1 Reverse Transcriptase, subunit A, domain 1"/>
    <property type="match status" value="1"/>
</dbReference>
<dbReference type="EMBL" id="BPVZ01000043">
    <property type="protein sequence ID" value="GKV15403.1"/>
    <property type="molecule type" value="Genomic_DNA"/>
</dbReference>
<dbReference type="PANTHER" id="PTHR37984:SF5">
    <property type="entry name" value="PROTEIN NYNRIN-LIKE"/>
    <property type="match status" value="1"/>
</dbReference>
<dbReference type="AlphaFoldDB" id="A0AAV5JSD4"/>
<dbReference type="InterPro" id="IPR005162">
    <property type="entry name" value="Retrotrans_gag_dom"/>
</dbReference>
<dbReference type="InterPro" id="IPR050951">
    <property type="entry name" value="Retrovirus_Pol_polyprotein"/>
</dbReference>
<organism evidence="3 4">
    <name type="scientific">Rubroshorea leprosula</name>
    <dbReference type="NCBI Taxonomy" id="152421"/>
    <lineage>
        <taxon>Eukaryota</taxon>
        <taxon>Viridiplantae</taxon>
        <taxon>Streptophyta</taxon>
        <taxon>Embryophyta</taxon>
        <taxon>Tracheophyta</taxon>
        <taxon>Spermatophyta</taxon>
        <taxon>Magnoliopsida</taxon>
        <taxon>eudicotyledons</taxon>
        <taxon>Gunneridae</taxon>
        <taxon>Pentapetalae</taxon>
        <taxon>rosids</taxon>
        <taxon>malvids</taxon>
        <taxon>Malvales</taxon>
        <taxon>Dipterocarpaceae</taxon>
        <taxon>Rubroshorea</taxon>
    </lineage>
</organism>
<reference evidence="3 4" key="1">
    <citation type="journal article" date="2021" name="Commun. Biol.">
        <title>The genome of Shorea leprosula (Dipterocarpaceae) highlights the ecological relevance of drought in aseasonal tropical rainforests.</title>
        <authorList>
            <person name="Ng K.K.S."/>
            <person name="Kobayashi M.J."/>
            <person name="Fawcett J.A."/>
            <person name="Hatakeyama M."/>
            <person name="Paape T."/>
            <person name="Ng C.H."/>
            <person name="Ang C.C."/>
            <person name="Tnah L.H."/>
            <person name="Lee C.T."/>
            <person name="Nishiyama T."/>
            <person name="Sese J."/>
            <person name="O'Brien M.J."/>
            <person name="Copetti D."/>
            <person name="Mohd Noor M.I."/>
            <person name="Ong R.C."/>
            <person name="Putra M."/>
            <person name="Sireger I.Z."/>
            <person name="Indrioko S."/>
            <person name="Kosugi Y."/>
            <person name="Izuno A."/>
            <person name="Isagi Y."/>
            <person name="Lee S.L."/>
            <person name="Shimizu K.K."/>
        </authorList>
    </citation>
    <scope>NUCLEOTIDE SEQUENCE [LARGE SCALE GENOMIC DNA]</scope>
    <source>
        <strain evidence="3">214</strain>
    </source>
</reference>
<evidence type="ECO:0000313" key="3">
    <source>
        <dbReference type="EMBL" id="GKV15403.1"/>
    </source>
</evidence>
<protein>
    <recommendedName>
        <fullName evidence="2">Retrotransposon gag domain-containing protein</fullName>
    </recommendedName>
</protein>
<feature type="compositionally biased region" description="Polar residues" evidence="1">
    <location>
        <begin position="58"/>
        <end position="67"/>
    </location>
</feature>
<feature type="compositionally biased region" description="Polar residues" evidence="1">
    <location>
        <begin position="1"/>
        <end position="10"/>
    </location>
</feature>
<dbReference type="InterPro" id="IPR043128">
    <property type="entry name" value="Rev_trsase/Diguanyl_cyclase"/>
</dbReference>
<dbReference type="Pfam" id="PF03732">
    <property type="entry name" value="Retrotrans_gag"/>
    <property type="match status" value="1"/>
</dbReference>
<keyword evidence="4" id="KW-1185">Reference proteome</keyword>
<sequence length="784" mass="88084">MPITRATSSHIAYGNQEHGQDDGQEVQQPRPSIDVFNDLLQGITDPSLAYLVQDSSQPINTTGTSQPHEVHIGATDGNGGSAARPNNSAPPVVAATSIDGALPNATDSTQGYVTMEDLTTFLDKERSKHGTIPFYFHDERKGSFVKHVDKFLEAMGAHVDDKDLCLCEFSKSLSDRAYAWYTTLPLSSICSWDEMVEQFCQKYFQSKEHITILDLHNTRQCTGEDLMVYVKRFRDLALDCYGGDTESFLMEICINNMFLKYHAILENIGINQFARLLDAARRTTISVKAISIGKFVVKATEAILSIANEVGGESLNVEVHVSRAYLESFNAVTFTDEDMERKVLRLVNEASPTKHNAAGNEILAKHLDFFGEANHLVPLDKLPTLLEAQSTLTFLKSLKAIDLGNDPTSPRHVHISTTLSMDERAKMVNLLREYKDVFTWNYDEMPRLDPTLVARSLNVDPSMKPIVQPNHAFHPEVTLKIKKEVEKLLAVGFIKPTKKPTWLANIIPVRKKNGQIRLVLFNVLKKVFNRCRLYKLKMNLAKCAFGVSAGKFLGFLVSKHGISVDPAKFEAIRTMQPPKNLKQLQSFIGRVSYICKVIPSLVEILFTFSPLLKKGAAFMWMVEQPLKVYLFTSDKAMRALVTQDDQEGKEQQVYYRLRHYFLAHKIQLITKSQPIWYLLTRPMLTGHLANWLLQLSQYDIICVNPTTIKGQAVADLLCEFSNEVQYLTSSEVPGGEVATAQSIEEEWTLYFDSSFAAEGAGVGIVLKMTKAMIQYFHSSLIFNA</sequence>
<proteinExistence type="predicted"/>
<gene>
    <name evidence="3" type="ORF">SLEP1_g26196</name>
</gene>
<evidence type="ECO:0000256" key="1">
    <source>
        <dbReference type="SAM" id="MobiDB-lite"/>
    </source>
</evidence>
<evidence type="ECO:0000313" key="4">
    <source>
        <dbReference type="Proteomes" id="UP001054252"/>
    </source>
</evidence>
<dbReference type="InterPro" id="IPR043502">
    <property type="entry name" value="DNA/RNA_pol_sf"/>
</dbReference>
<evidence type="ECO:0000259" key="2">
    <source>
        <dbReference type="Pfam" id="PF03732"/>
    </source>
</evidence>
<dbReference type="PANTHER" id="PTHR37984">
    <property type="entry name" value="PROTEIN CBG26694"/>
    <property type="match status" value="1"/>
</dbReference>
<feature type="region of interest" description="Disordered" evidence="1">
    <location>
        <begin position="58"/>
        <end position="91"/>
    </location>
</feature>
<accession>A0AAV5JSD4</accession>
<comment type="caution">
    <text evidence="3">The sequence shown here is derived from an EMBL/GenBank/DDBJ whole genome shotgun (WGS) entry which is preliminary data.</text>
</comment>
<dbReference type="Proteomes" id="UP001054252">
    <property type="component" value="Unassembled WGS sequence"/>
</dbReference>
<feature type="region of interest" description="Disordered" evidence="1">
    <location>
        <begin position="1"/>
        <end position="28"/>
    </location>
</feature>
<dbReference type="Gene3D" id="3.30.70.270">
    <property type="match status" value="2"/>
</dbReference>
<dbReference type="SUPFAM" id="SSF56672">
    <property type="entry name" value="DNA/RNA polymerases"/>
    <property type="match status" value="1"/>
</dbReference>
<feature type="domain" description="Retrotransposon gag" evidence="2">
    <location>
        <begin position="169"/>
        <end position="253"/>
    </location>
</feature>